<keyword evidence="3 5" id="KW-1133">Transmembrane helix</keyword>
<dbReference type="Pfam" id="PF00083">
    <property type="entry name" value="Sugar_tr"/>
    <property type="match status" value="1"/>
</dbReference>
<evidence type="ECO:0000313" key="7">
    <source>
        <dbReference type="Proteomes" id="UP000055045"/>
    </source>
</evidence>
<evidence type="ECO:0008006" key="8">
    <source>
        <dbReference type="Google" id="ProtNLM"/>
    </source>
</evidence>
<name>A0A117NK75_PENFR</name>
<keyword evidence="7" id="KW-1185">Reference proteome</keyword>
<reference evidence="6 7" key="1">
    <citation type="submission" date="2015-10" db="EMBL/GenBank/DDBJ databases">
        <title>Genome sequencing of Penicillium freii.</title>
        <authorList>
            <person name="Nguyen H.D."/>
            <person name="Visagie C.M."/>
            <person name="Seifert K.A."/>
        </authorList>
    </citation>
    <scope>NUCLEOTIDE SEQUENCE [LARGE SCALE GENOMIC DNA]</scope>
    <source>
        <strain evidence="6 7">DAOM 242723</strain>
    </source>
</reference>
<comment type="caution">
    <text evidence="6">The sequence shown here is derived from an EMBL/GenBank/DDBJ whole genome shotgun (WGS) entry which is preliminary data.</text>
</comment>
<dbReference type="Proteomes" id="UP000055045">
    <property type="component" value="Unassembled WGS sequence"/>
</dbReference>
<evidence type="ECO:0000256" key="2">
    <source>
        <dbReference type="ARBA" id="ARBA00022692"/>
    </source>
</evidence>
<dbReference type="PANTHER" id="PTHR48022:SF37">
    <property type="entry name" value="MAJOR FACILITATOR SUPERFAMILY (MFS) PROFILE DOMAIN-CONTAINING PROTEIN-RELATED"/>
    <property type="match status" value="1"/>
</dbReference>
<proteinExistence type="predicted"/>
<evidence type="ECO:0000256" key="3">
    <source>
        <dbReference type="ARBA" id="ARBA00022989"/>
    </source>
</evidence>
<feature type="transmembrane region" description="Helical" evidence="5">
    <location>
        <begin position="15"/>
        <end position="36"/>
    </location>
</feature>
<dbReference type="EMBL" id="LLXE01000693">
    <property type="protein sequence ID" value="KUM55672.1"/>
    <property type="molecule type" value="Genomic_DNA"/>
</dbReference>
<comment type="subcellular location">
    <subcellularLocation>
        <location evidence="1">Membrane</location>
        <topology evidence="1">Multi-pass membrane protein</topology>
    </subcellularLocation>
</comment>
<evidence type="ECO:0000256" key="5">
    <source>
        <dbReference type="SAM" id="Phobius"/>
    </source>
</evidence>
<gene>
    <name evidence="6" type="ORF">ACN42_g11574</name>
</gene>
<dbReference type="Gene3D" id="1.20.1250.20">
    <property type="entry name" value="MFS general substrate transporter like domains"/>
    <property type="match status" value="1"/>
</dbReference>
<keyword evidence="4 5" id="KW-0472">Membrane</keyword>
<dbReference type="InterPro" id="IPR050360">
    <property type="entry name" value="MFS_Sugar_Transporters"/>
</dbReference>
<dbReference type="PANTHER" id="PTHR48022">
    <property type="entry name" value="PLASTIDIC GLUCOSE TRANSPORTER 4"/>
    <property type="match status" value="1"/>
</dbReference>
<organism evidence="6 7">
    <name type="scientific">Penicillium freii</name>
    <dbReference type="NCBI Taxonomy" id="48697"/>
    <lineage>
        <taxon>Eukaryota</taxon>
        <taxon>Fungi</taxon>
        <taxon>Dikarya</taxon>
        <taxon>Ascomycota</taxon>
        <taxon>Pezizomycotina</taxon>
        <taxon>Eurotiomycetes</taxon>
        <taxon>Eurotiomycetidae</taxon>
        <taxon>Eurotiales</taxon>
        <taxon>Aspergillaceae</taxon>
        <taxon>Penicillium</taxon>
    </lineage>
</organism>
<evidence type="ECO:0000256" key="1">
    <source>
        <dbReference type="ARBA" id="ARBA00004141"/>
    </source>
</evidence>
<dbReference type="InterPro" id="IPR036259">
    <property type="entry name" value="MFS_trans_sf"/>
</dbReference>
<evidence type="ECO:0000313" key="6">
    <source>
        <dbReference type="EMBL" id="KUM55672.1"/>
    </source>
</evidence>
<dbReference type="GO" id="GO:0005351">
    <property type="term" value="F:carbohydrate:proton symporter activity"/>
    <property type="evidence" value="ECO:0007669"/>
    <property type="project" value="TreeGrafter"/>
</dbReference>
<accession>A0A117NK75</accession>
<dbReference type="GO" id="GO:0016020">
    <property type="term" value="C:membrane"/>
    <property type="evidence" value="ECO:0007669"/>
    <property type="project" value="UniProtKB-SubCell"/>
</dbReference>
<dbReference type="InterPro" id="IPR005828">
    <property type="entry name" value="MFS_sugar_transport-like"/>
</dbReference>
<protein>
    <recommendedName>
        <fullName evidence="8">Major facilitator superfamily (MFS) profile domain-containing protein</fullName>
    </recommendedName>
</protein>
<evidence type="ECO:0000256" key="4">
    <source>
        <dbReference type="ARBA" id="ARBA00023136"/>
    </source>
</evidence>
<dbReference type="AlphaFoldDB" id="A0A117NK75"/>
<keyword evidence="2 5" id="KW-0812">Transmembrane</keyword>
<sequence length="97" mass="10979">MIGQVTPIGMENSGWRFYILFVVCNFTNAVFFWAMLPETKQLPLEEMKNLFTESPSFIPNSPKGEHLVSETRILAQQIEDKGLGNRTGMTEHDEATA</sequence>